<feature type="region of interest" description="Disordered" evidence="10">
    <location>
        <begin position="187"/>
        <end position="206"/>
    </location>
</feature>
<dbReference type="InterPro" id="IPR017441">
    <property type="entry name" value="Protein_kinase_ATP_BS"/>
</dbReference>
<evidence type="ECO:0000256" key="7">
    <source>
        <dbReference type="ARBA" id="ARBA00022840"/>
    </source>
</evidence>
<keyword evidence="4" id="KW-0808">Transferase</keyword>
<comment type="similarity">
    <text evidence="1">Belongs to the protein kinase superfamily. CMGC Ser/Thr protein kinase family. CDC2/CDKX subfamily.</text>
</comment>
<dbReference type="InterPro" id="IPR008271">
    <property type="entry name" value="Ser/Thr_kinase_AS"/>
</dbReference>
<dbReference type="PANTHER" id="PTHR24056">
    <property type="entry name" value="CELL DIVISION PROTEIN KINASE"/>
    <property type="match status" value="1"/>
</dbReference>
<evidence type="ECO:0000259" key="11">
    <source>
        <dbReference type="PROSITE" id="PS50011"/>
    </source>
</evidence>
<evidence type="ECO:0000256" key="9">
    <source>
        <dbReference type="RuleBase" id="RU000304"/>
    </source>
</evidence>
<dbReference type="InterPro" id="IPR011009">
    <property type="entry name" value="Kinase-like_dom_sf"/>
</dbReference>
<evidence type="ECO:0000256" key="10">
    <source>
        <dbReference type="SAM" id="MobiDB-lite"/>
    </source>
</evidence>
<keyword evidence="13" id="KW-1185">Reference proteome</keyword>
<keyword evidence="6" id="KW-0418">Kinase</keyword>
<comment type="caution">
    <text evidence="12">The sequence shown here is derived from an EMBL/GenBank/DDBJ whole genome shotgun (WGS) entry which is preliminary data.</text>
</comment>
<evidence type="ECO:0000256" key="3">
    <source>
        <dbReference type="ARBA" id="ARBA00022527"/>
    </source>
</evidence>
<dbReference type="PROSITE" id="PS50011">
    <property type="entry name" value="PROTEIN_KINASE_DOM"/>
    <property type="match status" value="1"/>
</dbReference>
<keyword evidence="3 9" id="KW-0723">Serine/threonine-protein kinase</keyword>
<dbReference type="GO" id="GO:0004693">
    <property type="term" value="F:cyclin-dependent protein serine/threonine kinase activity"/>
    <property type="evidence" value="ECO:0007669"/>
    <property type="project" value="TreeGrafter"/>
</dbReference>
<dbReference type="InterPro" id="IPR000719">
    <property type="entry name" value="Prot_kinase_dom"/>
</dbReference>
<evidence type="ECO:0000256" key="5">
    <source>
        <dbReference type="ARBA" id="ARBA00022741"/>
    </source>
</evidence>
<dbReference type="PROSITE" id="PS00108">
    <property type="entry name" value="PROTEIN_KINASE_ST"/>
    <property type="match status" value="1"/>
</dbReference>
<dbReference type="GO" id="GO:0070985">
    <property type="term" value="C:transcription factor TFIIK complex"/>
    <property type="evidence" value="ECO:0007669"/>
    <property type="project" value="TreeGrafter"/>
</dbReference>
<evidence type="ECO:0000256" key="6">
    <source>
        <dbReference type="ARBA" id="ARBA00022777"/>
    </source>
</evidence>
<feature type="domain" description="Protein kinase" evidence="11">
    <location>
        <begin position="10"/>
        <end position="255"/>
    </location>
</feature>
<accession>A0AAD3HT43</accession>
<gene>
    <name evidence="12" type="ORF">Agub_g14047</name>
</gene>
<evidence type="ECO:0000256" key="8">
    <source>
        <dbReference type="PROSITE-ProRule" id="PRU10141"/>
    </source>
</evidence>
<dbReference type="GO" id="GO:0008353">
    <property type="term" value="F:RNA polymerase II CTD heptapeptide repeat kinase activity"/>
    <property type="evidence" value="ECO:0007669"/>
    <property type="project" value="UniProtKB-EC"/>
</dbReference>
<dbReference type="SUPFAM" id="SSF56112">
    <property type="entry name" value="Protein kinase-like (PK-like)"/>
    <property type="match status" value="1"/>
</dbReference>
<dbReference type="Gene3D" id="1.10.510.10">
    <property type="entry name" value="Transferase(Phosphotransferase) domain 1"/>
    <property type="match status" value="1"/>
</dbReference>
<reference evidence="12 13" key="1">
    <citation type="journal article" date="2021" name="Sci. Rep.">
        <title>Genome sequencing of the multicellular alga Astrephomene provides insights into convergent evolution of germ-soma differentiation.</title>
        <authorList>
            <person name="Yamashita S."/>
            <person name="Yamamoto K."/>
            <person name="Matsuzaki R."/>
            <person name="Suzuki S."/>
            <person name="Yamaguchi H."/>
            <person name="Hirooka S."/>
            <person name="Minakuchi Y."/>
            <person name="Miyagishima S."/>
            <person name="Kawachi M."/>
            <person name="Toyoda A."/>
            <person name="Nozaki H."/>
        </authorList>
    </citation>
    <scope>NUCLEOTIDE SEQUENCE [LARGE SCALE GENOMIC DNA]</scope>
    <source>
        <strain evidence="12 13">NIES-4017</strain>
    </source>
</reference>
<dbReference type="GO" id="GO:0005737">
    <property type="term" value="C:cytoplasm"/>
    <property type="evidence" value="ECO:0007669"/>
    <property type="project" value="TreeGrafter"/>
</dbReference>
<dbReference type="InterPro" id="IPR050108">
    <property type="entry name" value="CDK"/>
</dbReference>
<dbReference type="Proteomes" id="UP001054857">
    <property type="component" value="Unassembled WGS sequence"/>
</dbReference>
<dbReference type="GO" id="GO:0045944">
    <property type="term" value="P:positive regulation of transcription by RNA polymerase II"/>
    <property type="evidence" value="ECO:0007669"/>
    <property type="project" value="TreeGrafter"/>
</dbReference>
<evidence type="ECO:0000313" key="13">
    <source>
        <dbReference type="Proteomes" id="UP001054857"/>
    </source>
</evidence>
<dbReference type="AlphaFoldDB" id="A0AAD3HT43"/>
<keyword evidence="7 8" id="KW-0067">ATP-binding</keyword>
<evidence type="ECO:0000313" key="12">
    <source>
        <dbReference type="EMBL" id="GFR51620.1"/>
    </source>
</evidence>
<dbReference type="EMBL" id="BMAR01000052">
    <property type="protein sequence ID" value="GFR51620.1"/>
    <property type="molecule type" value="Genomic_DNA"/>
</dbReference>
<protein>
    <recommendedName>
        <fullName evidence="2">[RNA-polymerase]-subunit kinase</fullName>
        <ecNumber evidence="2">2.7.11.23</ecNumber>
    </recommendedName>
</protein>
<dbReference type="GO" id="GO:0005524">
    <property type="term" value="F:ATP binding"/>
    <property type="evidence" value="ECO:0007669"/>
    <property type="project" value="UniProtKB-UniRule"/>
</dbReference>
<sequence length="255" mass="25122">MGNIDDLYDRDKKTLLGTGTYATVYSAVCKRTGERVALKKLRNVSTTTAAAAPAMGGARDGIMATPMMKTPFGCYNPGGGGGGGAGGGGIAGKPLMPAGAAGAVAAGGAAGSAGGGGGGGCGADDRGGVSQAALREIKVLRELRHPHIIRLRETLHHKKTLVLAFDYAAGGDLELLLYGSSNGSGGGGGGASSGSGSGGVPGAPPPLDPAVVKAHLKALLEALAYCHEQGVLHRDVKPNNLLLDGAGRLLLADFG</sequence>
<dbReference type="EC" id="2.7.11.23" evidence="2"/>
<evidence type="ECO:0000256" key="1">
    <source>
        <dbReference type="ARBA" id="ARBA00006485"/>
    </source>
</evidence>
<feature type="binding site" evidence="8">
    <location>
        <position position="39"/>
    </location>
    <ligand>
        <name>ATP</name>
        <dbReference type="ChEBI" id="CHEBI:30616"/>
    </ligand>
</feature>
<proteinExistence type="inferred from homology"/>
<feature type="compositionally biased region" description="Gly residues" evidence="10">
    <location>
        <begin position="187"/>
        <end position="201"/>
    </location>
</feature>
<keyword evidence="5 8" id="KW-0547">Nucleotide-binding</keyword>
<dbReference type="SMART" id="SM00220">
    <property type="entry name" value="S_TKc"/>
    <property type="match status" value="1"/>
</dbReference>
<organism evidence="12 13">
    <name type="scientific">Astrephomene gubernaculifera</name>
    <dbReference type="NCBI Taxonomy" id="47775"/>
    <lineage>
        <taxon>Eukaryota</taxon>
        <taxon>Viridiplantae</taxon>
        <taxon>Chlorophyta</taxon>
        <taxon>core chlorophytes</taxon>
        <taxon>Chlorophyceae</taxon>
        <taxon>CS clade</taxon>
        <taxon>Chlamydomonadales</taxon>
        <taxon>Astrephomenaceae</taxon>
        <taxon>Astrephomene</taxon>
    </lineage>
</organism>
<evidence type="ECO:0000256" key="4">
    <source>
        <dbReference type="ARBA" id="ARBA00022679"/>
    </source>
</evidence>
<name>A0AAD3HT43_9CHLO</name>
<dbReference type="PROSITE" id="PS00107">
    <property type="entry name" value="PROTEIN_KINASE_ATP"/>
    <property type="match status" value="1"/>
</dbReference>
<dbReference type="Pfam" id="PF00069">
    <property type="entry name" value="Pkinase"/>
    <property type="match status" value="1"/>
</dbReference>
<dbReference type="Gene3D" id="3.30.200.20">
    <property type="entry name" value="Phosphorylase Kinase, domain 1"/>
    <property type="match status" value="2"/>
</dbReference>
<feature type="non-terminal residue" evidence="12">
    <location>
        <position position="1"/>
    </location>
</feature>
<evidence type="ECO:0000256" key="2">
    <source>
        <dbReference type="ARBA" id="ARBA00012409"/>
    </source>
</evidence>
<dbReference type="PANTHER" id="PTHR24056:SF0">
    <property type="entry name" value="CYCLIN-DEPENDENT KINASE 7"/>
    <property type="match status" value="1"/>
</dbReference>